<dbReference type="RefSeq" id="WP_242773576.1">
    <property type="nucleotide sequence ID" value="NZ_JALDAY010000013.1"/>
</dbReference>
<proteinExistence type="predicted"/>
<dbReference type="SUPFAM" id="SSF52091">
    <property type="entry name" value="SpoIIaa-like"/>
    <property type="match status" value="1"/>
</dbReference>
<name>A0ABS9YJE6_9ACTN</name>
<sequence length="125" mass="13483">MARLLHHPLRELRGVGSDPVPEHVVVRLSGEITSTNVGRIGASLRTALRSRPAVLEIDLGEVIHISGDGAVVFFTALREARARGTRMIVTNVRGRALDALRQLGLARVLVMHEGDGPRESGPGNR</sequence>
<reference evidence="2" key="1">
    <citation type="submission" date="2022-03" db="EMBL/GenBank/DDBJ databases">
        <title>Streptomyces 7R015 and 7R016 isolated from Barleria lupulina in Thailand.</title>
        <authorList>
            <person name="Kanchanasin P."/>
            <person name="Phongsopitanun W."/>
            <person name="Tanasupawat S."/>
        </authorList>
    </citation>
    <scope>NUCLEOTIDE SEQUENCE</scope>
    <source>
        <strain evidence="2">7R015</strain>
    </source>
</reference>
<dbReference type="Pfam" id="PF01740">
    <property type="entry name" value="STAS"/>
    <property type="match status" value="1"/>
</dbReference>
<protein>
    <submittedName>
        <fullName evidence="2">STAS domain-containing protein</fullName>
    </submittedName>
</protein>
<dbReference type="PROSITE" id="PS50801">
    <property type="entry name" value="STAS"/>
    <property type="match status" value="1"/>
</dbReference>
<evidence type="ECO:0000259" key="1">
    <source>
        <dbReference type="PROSITE" id="PS50801"/>
    </source>
</evidence>
<keyword evidence="3" id="KW-1185">Reference proteome</keyword>
<dbReference type="CDD" id="cd07043">
    <property type="entry name" value="STAS_anti-anti-sigma_factors"/>
    <property type="match status" value="1"/>
</dbReference>
<feature type="domain" description="STAS" evidence="1">
    <location>
        <begin position="24"/>
        <end position="105"/>
    </location>
</feature>
<dbReference type="Gene3D" id="3.30.750.24">
    <property type="entry name" value="STAS domain"/>
    <property type="match status" value="1"/>
</dbReference>
<dbReference type="InterPro" id="IPR002645">
    <property type="entry name" value="STAS_dom"/>
</dbReference>
<dbReference type="EMBL" id="JALDAY010000013">
    <property type="protein sequence ID" value="MCI3276700.1"/>
    <property type="molecule type" value="Genomic_DNA"/>
</dbReference>
<gene>
    <name evidence="2" type="ORF">MQP27_37065</name>
</gene>
<comment type="caution">
    <text evidence="2">The sequence shown here is derived from an EMBL/GenBank/DDBJ whole genome shotgun (WGS) entry which is preliminary data.</text>
</comment>
<dbReference type="InterPro" id="IPR036513">
    <property type="entry name" value="STAS_dom_sf"/>
</dbReference>
<dbReference type="Proteomes" id="UP001165269">
    <property type="component" value="Unassembled WGS sequence"/>
</dbReference>
<accession>A0ABS9YJE6</accession>
<organism evidence="2 3">
    <name type="scientific">Streptomyces cylindrosporus</name>
    <dbReference type="NCBI Taxonomy" id="2927583"/>
    <lineage>
        <taxon>Bacteria</taxon>
        <taxon>Bacillati</taxon>
        <taxon>Actinomycetota</taxon>
        <taxon>Actinomycetes</taxon>
        <taxon>Kitasatosporales</taxon>
        <taxon>Streptomycetaceae</taxon>
        <taxon>Streptomyces</taxon>
    </lineage>
</organism>
<evidence type="ECO:0000313" key="3">
    <source>
        <dbReference type="Proteomes" id="UP001165269"/>
    </source>
</evidence>
<evidence type="ECO:0000313" key="2">
    <source>
        <dbReference type="EMBL" id="MCI3276700.1"/>
    </source>
</evidence>